<dbReference type="EMBL" id="JASPKZ010010655">
    <property type="protein sequence ID" value="KAJ9574085.1"/>
    <property type="molecule type" value="Genomic_DNA"/>
</dbReference>
<gene>
    <name evidence="2" type="ORF">L9F63_008499</name>
    <name evidence="3" type="ORF">L9F63_026419</name>
</gene>
<sequence length="53" mass="5968">MASTWQMWVSGALLIFLPTVFAELRNSGAVEELDQGIPNHSFVKYHSWTNTDA</sequence>
<evidence type="ECO:0000313" key="4">
    <source>
        <dbReference type="Proteomes" id="UP001233999"/>
    </source>
</evidence>
<evidence type="ECO:0000313" key="3">
    <source>
        <dbReference type="EMBL" id="KAJ9599732.1"/>
    </source>
</evidence>
<protein>
    <submittedName>
        <fullName evidence="3">Uncharacterized protein</fullName>
    </submittedName>
</protein>
<dbReference type="AlphaFoldDB" id="A0AAD8AKB2"/>
<accession>A0AAD8AKB2</accession>
<keyword evidence="1" id="KW-0732">Signal</keyword>
<organism evidence="3 4">
    <name type="scientific">Diploptera punctata</name>
    <name type="common">Pacific beetle cockroach</name>
    <dbReference type="NCBI Taxonomy" id="6984"/>
    <lineage>
        <taxon>Eukaryota</taxon>
        <taxon>Metazoa</taxon>
        <taxon>Ecdysozoa</taxon>
        <taxon>Arthropoda</taxon>
        <taxon>Hexapoda</taxon>
        <taxon>Insecta</taxon>
        <taxon>Pterygota</taxon>
        <taxon>Neoptera</taxon>
        <taxon>Polyneoptera</taxon>
        <taxon>Dictyoptera</taxon>
        <taxon>Blattodea</taxon>
        <taxon>Blaberoidea</taxon>
        <taxon>Blaberidae</taxon>
        <taxon>Diplopterinae</taxon>
        <taxon>Diploptera</taxon>
    </lineage>
</organism>
<name>A0AAD8AKB2_DIPPU</name>
<dbReference type="Proteomes" id="UP001233999">
    <property type="component" value="Unassembled WGS sequence"/>
</dbReference>
<evidence type="ECO:0000256" key="1">
    <source>
        <dbReference type="SAM" id="SignalP"/>
    </source>
</evidence>
<reference evidence="3" key="2">
    <citation type="submission" date="2023-05" db="EMBL/GenBank/DDBJ databases">
        <authorList>
            <person name="Fouks B."/>
        </authorList>
    </citation>
    <scope>NUCLEOTIDE SEQUENCE</scope>
    <source>
        <strain evidence="3">Stay&amp;Tobe</strain>
        <tissue evidence="3">Testes</tissue>
    </source>
</reference>
<dbReference type="EMBL" id="JASPKZ010000579">
    <property type="protein sequence ID" value="KAJ9599732.1"/>
    <property type="molecule type" value="Genomic_DNA"/>
</dbReference>
<keyword evidence="4" id="KW-1185">Reference proteome</keyword>
<comment type="caution">
    <text evidence="3">The sequence shown here is derived from an EMBL/GenBank/DDBJ whole genome shotgun (WGS) entry which is preliminary data.</text>
</comment>
<proteinExistence type="predicted"/>
<feature type="chain" id="PRO_5042442095" evidence="1">
    <location>
        <begin position="23"/>
        <end position="53"/>
    </location>
</feature>
<feature type="signal peptide" evidence="1">
    <location>
        <begin position="1"/>
        <end position="22"/>
    </location>
</feature>
<evidence type="ECO:0000313" key="2">
    <source>
        <dbReference type="EMBL" id="KAJ9574085.1"/>
    </source>
</evidence>
<reference evidence="3" key="1">
    <citation type="journal article" date="2023" name="IScience">
        <title>Live-bearing cockroach genome reveals convergent evolutionary mechanisms linked to viviparity in insects and beyond.</title>
        <authorList>
            <person name="Fouks B."/>
            <person name="Harrison M.C."/>
            <person name="Mikhailova A.A."/>
            <person name="Marchal E."/>
            <person name="English S."/>
            <person name="Carruthers M."/>
            <person name="Jennings E.C."/>
            <person name="Chiamaka E.L."/>
            <person name="Frigard R.A."/>
            <person name="Pippel M."/>
            <person name="Attardo G.M."/>
            <person name="Benoit J.B."/>
            <person name="Bornberg-Bauer E."/>
            <person name="Tobe S.S."/>
        </authorList>
    </citation>
    <scope>NUCLEOTIDE SEQUENCE</scope>
    <source>
        <strain evidence="3">Stay&amp;Tobe</strain>
    </source>
</reference>